<protein>
    <submittedName>
        <fullName evidence="1">Uncharacterized protein</fullName>
    </submittedName>
</protein>
<dbReference type="EMBL" id="WMEQ01000014">
    <property type="protein sequence ID" value="MYL35147.1"/>
    <property type="molecule type" value="Genomic_DNA"/>
</dbReference>
<sequence length="143" mass="16667">MSHAFKVMMSVLLLCIVFLGGYIVGDKQTNTVTRKVMVGYDKEGVQRQIDFDKVITDKQSQKTVDQLMQLLMYSSQMKNVTINRKEPDVYLMINSSERGISLVRSELWFNERETIIKMEEGDYRILNPSQTEKLKKLIDYSSR</sequence>
<dbReference type="Proteomes" id="UP000468638">
    <property type="component" value="Unassembled WGS sequence"/>
</dbReference>
<reference evidence="1 2" key="1">
    <citation type="submission" date="2019-11" db="EMBL/GenBank/DDBJ databases">
        <title>Genome sequences of 17 halophilic strains isolated from different environments.</title>
        <authorList>
            <person name="Furrow R.E."/>
        </authorList>
    </citation>
    <scope>NUCLEOTIDE SEQUENCE [LARGE SCALE GENOMIC DNA]</scope>
    <source>
        <strain evidence="1 2">22514_16_FS</strain>
    </source>
</reference>
<gene>
    <name evidence="1" type="ORF">GLW05_16320</name>
</gene>
<name>A0A6I5A499_9BACI</name>
<dbReference type="RefSeq" id="WP_160847251.1">
    <property type="nucleotide sequence ID" value="NZ_WMEQ01000014.1"/>
</dbReference>
<evidence type="ECO:0000313" key="1">
    <source>
        <dbReference type="EMBL" id="MYL35147.1"/>
    </source>
</evidence>
<evidence type="ECO:0000313" key="2">
    <source>
        <dbReference type="Proteomes" id="UP000468638"/>
    </source>
</evidence>
<dbReference type="OrthoDB" id="2870746at2"/>
<accession>A0A6I5A499</accession>
<comment type="caution">
    <text evidence="1">The sequence shown here is derived from an EMBL/GenBank/DDBJ whole genome shotgun (WGS) entry which is preliminary data.</text>
</comment>
<organism evidence="1 2">
    <name type="scientific">Pontibacillus yanchengensis</name>
    <dbReference type="NCBI Taxonomy" id="462910"/>
    <lineage>
        <taxon>Bacteria</taxon>
        <taxon>Bacillati</taxon>
        <taxon>Bacillota</taxon>
        <taxon>Bacilli</taxon>
        <taxon>Bacillales</taxon>
        <taxon>Bacillaceae</taxon>
        <taxon>Pontibacillus</taxon>
    </lineage>
</organism>
<dbReference type="AlphaFoldDB" id="A0A6I5A499"/>
<proteinExistence type="predicted"/>